<name>A0A392NRM6_9FABA</name>
<reference evidence="1 2" key="1">
    <citation type="journal article" date="2018" name="Front. Plant Sci.">
        <title>Red Clover (Trifolium pratense) and Zigzag Clover (T. medium) - A Picture of Genomic Similarities and Differences.</title>
        <authorList>
            <person name="Dluhosova J."/>
            <person name="Istvanek J."/>
            <person name="Nedelnik J."/>
            <person name="Repkova J."/>
        </authorList>
    </citation>
    <scope>NUCLEOTIDE SEQUENCE [LARGE SCALE GENOMIC DNA]</scope>
    <source>
        <strain evidence="2">cv. 10/8</strain>
        <tissue evidence="1">Leaf</tissue>
    </source>
</reference>
<dbReference type="EMBL" id="LXQA010047967">
    <property type="protein sequence ID" value="MCI02052.1"/>
    <property type="molecule type" value="Genomic_DNA"/>
</dbReference>
<organism evidence="1 2">
    <name type="scientific">Trifolium medium</name>
    <dbReference type="NCBI Taxonomy" id="97028"/>
    <lineage>
        <taxon>Eukaryota</taxon>
        <taxon>Viridiplantae</taxon>
        <taxon>Streptophyta</taxon>
        <taxon>Embryophyta</taxon>
        <taxon>Tracheophyta</taxon>
        <taxon>Spermatophyta</taxon>
        <taxon>Magnoliopsida</taxon>
        <taxon>eudicotyledons</taxon>
        <taxon>Gunneridae</taxon>
        <taxon>Pentapetalae</taxon>
        <taxon>rosids</taxon>
        <taxon>fabids</taxon>
        <taxon>Fabales</taxon>
        <taxon>Fabaceae</taxon>
        <taxon>Papilionoideae</taxon>
        <taxon>50 kb inversion clade</taxon>
        <taxon>NPAAA clade</taxon>
        <taxon>Hologalegina</taxon>
        <taxon>IRL clade</taxon>
        <taxon>Trifolieae</taxon>
        <taxon>Trifolium</taxon>
    </lineage>
</organism>
<proteinExistence type="predicted"/>
<accession>A0A392NRM6</accession>
<evidence type="ECO:0000313" key="2">
    <source>
        <dbReference type="Proteomes" id="UP000265520"/>
    </source>
</evidence>
<sequence length="131" mass="14904">NRCKWVGWCEPIADDVDGKNRVETDPYADARMGNLEDEFNNLKKLVEGLTEAIQEEVATVKFEFDNDVSAKKKDVDDKLLVLKNDFDKDLITLKTELLVLKKTNGKMRLVAYRFNKGSEGLTARYSDGSCH</sequence>
<evidence type="ECO:0000313" key="1">
    <source>
        <dbReference type="EMBL" id="MCI02052.1"/>
    </source>
</evidence>
<protein>
    <submittedName>
        <fullName evidence="1">Uncharacterized protein</fullName>
    </submittedName>
</protein>
<comment type="caution">
    <text evidence="1">The sequence shown here is derived from an EMBL/GenBank/DDBJ whole genome shotgun (WGS) entry which is preliminary data.</text>
</comment>
<keyword evidence="2" id="KW-1185">Reference proteome</keyword>
<dbReference type="Proteomes" id="UP000265520">
    <property type="component" value="Unassembled WGS sequence"/>
</dbReference>
<feature type="non-terminal residue" evidence="1">
    <location>
        <position position="1"/>
    </location>
</feature>
<dbReference type="AlphaFoldDB" id="A0A392NRM6"/>